<organism evidence="2 3">
    <name type="scientific">Persicobacter diffluens</name>
    <dbReference type="NCBI Taxonomy" id="981"/>
    <lineage>
        <taxon>Bacteria</taxon>
        <taxon>Pseudomonadati</taxon>
        <taxon>Bacteroidota</taxon>
        <taxon>Cytophagia</taxon>
        <taxon>Cytophagales</taxon>
        <taxon>Persicobacteraceae</taxon>
        <taxon>Persicobacter</taxon>
    </lineage>
</organism>
<evidence type="ECO:0000313" key="3">
    <source>
        <dbReference type="Proteomes" id="UP001310022"/>
    </source>
</evidence>
<dbReference type="RefSeq" id="WP_338236553.1">
    <property type="nucleotide sequence ID" value="NZ_BQKE01000001.1"/>
</dbReference>
<comment type="caution">
    <text evidence="2">The sequence shown here is derived from an EMBL/GenBank/DDBJ whole genome shotgun (WGS) entry which is preliminary data.</text>
</comment>
<sequence length="143" mass="16992">MDEYEQWEAEVKKLQEENEGVLKGFQDYLERSGLSEKTIRVHVGNIEFFGNDYLTREDPTSLADGWSMIDEFLGYYFVRKCMWSSPATTRQYITSFKKFYAYYYEVGGISKETLEKVKFELKEGKEDWIDAHGELDELLGWDW</sequence>
<evidence type="ECO:0008006" key="4">
    <source>
        <dbReference type="Google" id="ProtNLM"/>
    </source>
</evidence>
<dbReference type="AlphaFoldDB" id="A0AAN4VY21"/>
<dbReference type="Gene3D" id="1.10.150.130">
    <property type="match status" value="1"/>
</dbReference>
<evidence type="ECO:0000313" key="2">
    <source>
        <dbReference type="EMBL" id="GJM60900.1"/>
    </source>
</evidence>
<gene>
    <name evidence="2" type="ORF">PEDI_14520</name>
</gene>
<proteinExistence type="predicted"/>
<keyword evidence="3" id="KW-1185">Reference proteome</keyword>
<reference evidence="2 3" key="1">
    <citation type="submission" date="2021-12" db="EMBL/GenBank/DDBJ databases">
        <title>Genome sequencing of bacteria with rrn-lacking chromosome and rrn-plasmid.</title>
        <authorList>
            <person name="Anda M."/>
            <person name="Iwasaki W."/>
        </authorList>
    </citation>
    <scope>NUCLEOTIDE SEQUENCE [LARGE SCALE GENOMIC DNA]</scope>
    <source>
        <strain evidence="2 3">NBRC 15940</strain>
    </source>
</reference>
<dbReference type="EMBL" id="BQKE01000001">
    <property type="protein sequence ID" value="GJM60900.1"/>
    <property type="molecule type" value="Genomic_DNA"/>
</dbReference>
<accession>A0AAN4VY21</accession>
<keyword evidence="1" id="KW-0238">DNA-binding</keyword>
<dbReference type="Proteomes" id="UP001310022">
    <property type="component" value="Unassembled WGS sequence"/>
</dbReference>
<name>A0AAN4VY21_9BACT</name>
<evidence type="ECO:0000256" key="1">
    <source>
        <dbReference type="ARBA" id="ARBA00023125"/>
    </source>
</evidence>
<protein>
    <recommendedName>
        <fullName evidence="4">Recombinase</fullName>
    </recommendedName>
</protein>
<dbReference type="GO" id="GO:0003677">
    <property type="term" value="F:DNA binding"/>
    <property type="evidence" value="ECO:0007669"/>
    <property type="project" value="UniProtKB-KW"/>
</dbReference>
<dbReference type="InterPro" id="IPR010998">
    <property type="entry name" value="Integrase_recombinase_N"/>
</dbReference>